<dbReference type="InterPro" id="IPR032675">
    <property type="entry name" value="LRR_dom_sf"/>
</dbReference>
<dbReference type="Pfam" id="PF23598">
    <property type="entry name" value="LRR_14"/>
    <property type="match status" value="1"/>
</dbReference>
<accession>A0A2G9HHS1</accession>
<proteinExistence type="predicted"/>
<protein>
    <submittedName>
        <fullName evidence="3">Ras suppressor protein (Contains leucine-rich repeats)</fullName>
    </submittedName>
</protein>
<keyword evidence="4" id="KW-1185">Reference proteome</keyword>
<dbReference type="AlphaFoldDB" id="A0A2G9HHS1"/>
<comment type="caution">
    <text evidence="3">The sequence shown here is derived from an EMBL/GenBank/DDBJ whole genome shotgun (WGS) entry which is preliminary data.</text>
</comment>
<evidence type="ECO:0000256" key="1">
    <source>
        <dbReference type="ARBA" id="ARBA00022737"/>
    </source>
</evidence>
<dbReference type="Proteomes" id="UP000231279">
    <property type="component" value="Unassembled WGS sequence"/>
</dbReference>
<dbReference type="PANTHER" id="PTHR47186">
    <property type="entry name" value="LEUCINE-RICH REPEAT-CONTAINING PROTEIN 57"/>
    <property type="match status" value="1"/>
</dbReference>
<dbReference type="EMBL" id="NKXS01001736">
    <property type="protein sequence ID" value="PIN17099.1"/>
    <property type="molecule type" value="Genomic_DNA"/>
</dbReference>
<dbReference type="SUPFAM" id="SSF52058">
    <property type="entry name" value="L domain-like"/>
    <property type="match status" value="1"/>
</dbReference>
<keyword evidence="1" id="KW-0677">Repeat</keyword>
<dbReference type="Gene3D" id="3.80.10.10">
    <property type="entry name" value="Ribonuclease Inhibitor"/>
    <property type="match status" value="1"/>
</dbReference>
<sequence length="228" mass="26382">MHAFPKCLSRSEYCYLLDGTSEKCENLSNLEKIRTFCVRYLSQEEQPPNLLIGLLKHVRLLCLSGCDLQQLPQEIGKLIHLRYVDLSLNPVRELPETATDLYNWRKLDLESCHIFSRLPHGVEKLINLRHLLVSGTSLTEFPQGLQKLTRLWTLDKFTARSLIIELQDLDEVEDVEIAKKANLRNKNHIQSLKLIISTNIRMDVVEAMVPPPDLQTINIKIIQSRYIK</sequence>
<gene>
    <name evidence="3" type="ORF">CDL12_10240</name>
</gene>
<feature type="domain" description="Disease resistance R13L4/SHOC-2-like LRR" evidence="2">
    <location>
        <begin position="55"/>
        <end position="222"/>
    </location>
</feature>
<dbReference type="InterPro" id="IPR055414">
    <property type="entry name" value="LRR_R13L4/SHOC2-like"/>
</dbReference>
<dbReference type="OrthoDB" id="913586at2759"/>
<organism evidence="3 4">
    <name type="scientific">Handroanthus impetiginosus</name>
    <dbReference type="NCBI Taxonomy" id="429701"/>
    <lineage>
        <taxon>Eukaryota</taxon>
        <taxon>Viridiplantae</taxon>
        <taxon>Streptophyta</taxon>
        <taxon>Embryophyta</taxon>
        <taxon>Tracheophyta</taxon>
        <taxon>Spermatophyta</taxon>
        <taxon>Magnoliopsida</taxon>
        <taxon>eudicotyledons</taxon>
        <taxon>Gunneridae</taxon>
        <taxon>Pentapetalae</taxon>
        <taxon>asterids</taxon>
        <taxon>lamiids</taxon>
        <taxon>Lamiales</taxon>
        <taxon>Bignoniaceae</taxon>
        <taxon>Crescentiina</taxon>
        <taxon>Tabebuia alliance</taxon>
        <taxon>Handroanthus</taxon>
    </lineage>
</organism>
<evidence type="ECO:0000313" key="4">
    <source>
        <dbReference type="Proteomes" id="UP000231279"/>
    </source>
</evidence>
<name>A0A2G9HHS1_9LAMI</name>
<evidence type="ECO:0000313" key="3">
    <source>
        <dbReference type="EMBL" id="PIN17099.1"/>
    </source>
</evidence>
<dbReference type="PANTHER" id="PTHR47186:SF3">
    <property type="entry name" value="OS09G0267800 PROTEIN"/>
    <property type="match status" value="1"/>
</dbReference>
<evidence type="ECO:0000259" key="2">
    <source>
        <dbReference type="Pfam" id="PF23598"/>
    </source>
</evidence>
<reference evidence="4" key="1">
    <citation type="journal article" date="2018" name="Gigascience">
        <title>Genome assembly of the Pink Ipe (Handroanthus impetiginosus, Bignoniaceae), a highly valued, ecologically keystone Neotropical timber forest tree.</title>
        <authorList>
            <person name="Silva-Junior O.B."/>
            <person name="Grattapaglia D."/>
            <person name="Novaes E."/>
            <person name="Collevatti R.G."/>
        </authorList>
    </citation>
    <scope>NUCLEOTIDE SEQUENCE [LARGE SCALE GENOMIC DNA]</scope>
    <source>
        <strain evidence="4">cv. UFG-1</strain>
    </source>
</reference>
<dbReference type="STRING" id="429701.A0A2G9HHS1"/>